<accession>A0A2Z5G565</accession>
<dbReference type="RefSeq" id="WP_150133100.1">
    <property type="nucleotide sequence ID" value="NZ_CP030840.1"/>
</dbReference>
<gene>
    <name evidence="1" type="ORF">ACPOL_4976</name>
</gene>
<keyword evidence="2" id="KW-1185">Reference proteome</keyword>
<dbReference type="EMBL" id="CP030840">
    <property type="protein sequence ID" value="AXC14238.1"/>
    <property type="molecule type" value="Genomic_DNA"/>
</dbReference>
<dbReference type="Proteomes" id="UP000253606">
    <property type="component" value="Chromosome"/>
</dbReference>
<reference evidence="1 2" key="1">
    <citation type="journal article" date="2018" name="Front. Microbiol.">
        <title>Hydrolytic Capabilities as a Key to Environmental Success: Chitinolytic and Cellulolytic Acidobacteria From Acidic Sub-arctic Soils and Boreal Peatlands.</title>
        <authorList>
            <person name="Belova S.E."/>
            <person name="Ravin N.V."/>
            <person name="Pankratov T.A."/>
            <person name="Rakitin A.L."/>
            <person name="Ivanova A.A."/>
            <person name="Beletsky A.V."/>
            <person name="Mardanov A.V."/>
            <person name="Sinninghe Damste J.S."/>
            <person name="Dedysh S.N."/>
        </authorList>
    </citation>
    <scope>NUCLEOTIDE SEQUENCE [LARGE SCALE GENOMIC DNA]</scope>
    <source>
        <strain evidence="1 2">SBC82</strain>
    </source>
</reference>
<organism evidence="1 2">
    <name type="scientific">Acidisarcina polymorpha</name>
    <dbReference type="NCBI Taxonomy" id="2211140"/>
    <lineage>
        <taxon>Bacteria</taxon>
        <taxon>Pseudomonadati</taxon>
        <taxon>Acidobacteriota</taxon>
        <taxon>Terriglobia</taxon>
        <taxon>Terriglobales</taxon>
        <taxon>Acidobacteriaceae</taxon>
        <taxon>Acidisarcina</taxon>
    </lineage>
</organism>
<dbReference type="KEGG" id="abas:ACPOL_4976"/>
<proteinExistence type="predicted"/>
<sequence>MSGFTGAAFAWGALDSAQSSSTIAPNPADKPHVSFHYEHPQLQPAKYTFVIFEDGRGEFHSEPSATPPHDTLSYQTMAHPLDRPVQLSKTAVEEIFSTARAQRFFAVSCEDVKDKVAFQGTKQLSYAGPDGNGSCTYNWSKIAPIQKVTTTFESIAFTLEVGRRLEVEHKHDRLALDAELATLLSAAKDGRALEIQTIQPILEEISNDEAVLERARSRARKLLGDDSTTASLR</sequence>
<evidence type="ECO:0000313" key="1">
    <source>
        <dbReference type="EMBL" id="AXC14238.1"/>
    </source>
</evidence>
<dbReference type="OrthoDB" id="116700at2"/>
<evidence type="ECO:0000313" key="2">
    <source>
        <dbReference type="Proteomes" id="UP000253606"/>
    </source>
</evidence>
<dbReference type="AlphaFoldDB" id="A0A2Z5G565"/>
<protein>
    <submittedName>
        <fullName evidence="1">Uncharacterized protein</fullName>
    </submittedName>
</protein>
<name>A0A2Z5G565_9BACT</name>